<name>A0ABP7KJS6_9MICO</name>
<dbReference type="Pfam" id="PF03747">
    <property type="entry name" value="ADP_ribosyl_GH"/>
    <property type="match status" value="1"/>
</dbReference>
<dbReference type="InterPro" id="IPR005502">
    <property type="entry name" value="Ribosyl_crysJ1"/>
</dbReference>
<gene>
    <name evidence="1" type="ORF">GCM10022381_23100</name>
</gene>
<evidence type="ECO:0000313" key="1">
    <source>
        <dbReference type="EMBL" id="GAA3880205.1"/>
    </source>
</evidence>
<proteinExistence type="predicted"/>
<sequence length="459" mass="48231">MLRLSWTQPEDLLPHALVAAGLDGVDVSEIRQRWVSAGGSDVAAVNGATPVPAAEPLRSLARALLREIDELPVPHTLSVREPEQLAEILALAPASVSFAAVTADAASDRMLGAWLGRASGCLLGKPVEKISREGIRAIAESTGNWPIASYFTEIGLDPAVNAAYPWNRRSRPTSLVENIDGMPEDDDLNFPLIALDLLERIGSGFTTDDVAQSWLANLPGGRVFTAERIVYRNLLDGYEPVEAGAVQNPFRDWIGAQIRTDVYGWVSPGDARRAATLAWTDARLSHGRSGLYGALFAAAACSAALVADTVGQVIEAGLSVVPADSRYAAAIRFGVAVAESTLDTEAALDAIYAEYGQLHWVHVLNNSALLAFALTRSGGDFATAITLAVTGGWDTDSTGATVGSICGALAGASALPGEWIDPLHNTLSSSIPGFNEMCFDDLAARTIAVATASTTGENP</sequence>
<comment type="caution">
    <text evidence="1">The sequence shown here is derived from an EMBL/GenBank/DDBJ whole genome shotgun (WGS) entry which is preliminary data.</text>
</comment>
<reference evidence="2" key="1">
    <citation type="journal article" date="2019" name="Int. J. Syst. Evol. Microbiol.">
        <title>The Global Catalogue of Microorganisms (GCM) 10K type strain sequencing project: providing services to taxonomists for standard genome sequencing and annotation.</title>
        <authorList>
            <consortium name="The Broad Institute Genomics Platform"/>
            <consortium name="The Broad Institute Genome Sequencing Center for Infectious Disease"/>
            <person name="Wu L."/>
            <person name="Ma J."/>
        </authorList>
    </citation>
    <scope>NUCLEOTIDE SEQUENCE [LARGE SCALE GENOMIC DNA]</scope>
    <source>
        <strain evidence="2">JCM 17021</strain>
    </source>
</reference>
<accession>A0ABP7KJS6</accession>
<dbReference type="SUPFAM" id="SSF101478">
    <property type="entry name" value="ADP-ribosylglycohydrolase"/>
    <property type="match status" value="1"/>
</dbReference>
<dbReference type="InterPro" id="IPR036705">
    <property type="entry name" value="Ribosyl_crysJ1_sf"/>
</dbReference>
<dbReference type="Gene3D" id="1.10.4080.10">
    <property type="entry name" value="ADP-ribosylation/Crystallin J1"/>
    <property type="match status" value="1"/>
</dbReference>
<dbReference type="EMBL" id="BAABCN010000006">
    <property type="protein sequence ID" value="GAA3880205.1"/>
    <property type="molecule type" value="Genomic_DNA"/>
</dbReference>
<keyword evidence="2" id="KW-1185">Reference proteome</keyword>
<evidence type="ECO:0000313" key="2">
    <source>
        <dbReference type="Proteomes" id="UP001501803"/>
    </source>
</evidence>
<dbReference type="RefSeq" id="WP_345066561.1">
    <property type="nucleotide sequence ID" value="NZ_BAABCN010000006.1"/>
</dbReference>
<organism evidence="1 2">
    <name type="scientific">Leifsonia kafniensis</name>
    <dbReference type="NCBI Taxonomy" id="475957"/>
    <lineage>
        <taxon>Bacteria</taxon>
        <taxon>Bacillati</taxon>
        <taxon>Actinomycetota</taxon>
        <taxon>Actinomycetes</taxon>
        <taxon>Micrococcales</taxon>
        <taxon>Microbacteriaceae</taxon>
        <taxon>Leifsonia</taxon>
    </lineage>
</organism>
<dbReference type="Proteomes" id="UP001501803">
    <property type="component" value="Unassembled WGS sequence"/>
</dbReference>
<protein>
    <submittedName>
        <fullName evidence="1">ADP-ribosylglycohydrolase family protein</fullName>
    </submittedName>
</protein>